<sequence>MRSSEATTDNPWVKSVWTKSRGRQIVFVDGAGNRQRLSSRSVWGYRTNQGETYRFYREDTYEVMQQGPLSIYRTEDWVGDSRREDYHFSLTPDSEIHYLDKRTCRRVFRGDSCMLMLLRQMRNGQLSDTDAHGSYGLVNAYQFCHRQQRSLTRHHPSTTVGSAKLKLDKHEKKPVD</sequence>
<feature type="region of interest" description="Disordered" evidence="1">
    <location>
        <begin position="150"/>
        <end position="176"/>
    </location>
</feature>
<evidence type="ECO:0000256" key="1">
    <source>
        <dbReference type="SAM" id="MobiDB-lite"/>
    </source>
</evidence>
<keyword evidence="3" id="KW-1185">Reference proteome</keyword>
<evidence type="ECO:0000313" key="3">
    <source>
        <dbReference type="Proteomes" id="UP000290407"/>
    </source>
</evidence>
<dbReference type="EMBL" id="SBLB01000012">
    <property type="protein sequence ID" value="RYC66740.1"/>
    <property type="molecule type" value="Genomic_DNA"/>
</dbReference>
<dbReference type="AlphaFoldDB" id="A0A4Q2UHF3"/>
<name>A0A4Q2UHF3_9BACT</name>
<proteinExistence type="predicted"/>
<dbReference type="Proteomes" id="UP000290407">
    <property type="component" value="Unassembled WGS sequence"/>
</dbReference>
<gene>
    <name evidence="2" type="ORF">EQG79_28305</name>
</gene>
<comment type="caution">
    <text evidence="2">The sequence shown here is derived from an EMBL/GenBank/DDBJ whole genome shotgun (WGS) entry which is preliminary data.</text>
</comment>
<organism evidence="2 3">
    <name type="scientific">Spirosoma sordidisoli</name>
    <dbReference type="NCBI Taxonomy" id="2502893"/>
    <lineage>
        <taxon>Bacteria</taxon>
        <taxon>Pseudomonadati</taxon>
        <taxon>Bacteroidota</taxon>
        <taxon>Cytophagia</taxon>
        <taxon>Cytophagales</taxon>
        <taxon>Cytophagaceae</taxon>
        <taxon>Spirosoma</taxon>
    </lineage>
</organism>
<dbReference type="RefSeq" id="WP_129606206.1">
    <property type="nucleotide sequence ID" value="NZ_SBLB01000012.1"/>
</dbReference>
<protein>
    <submittedName>
        <fullName evidence="2">Uncharacterized protein</fullName>
    </submittedName>
</protein>
<accession>A0A4Q2UHF3</accession>
<feature type="compositionally biased region" description="Basic and acidic residues" evidence="1">
    <location>
        <begin position="165"/>
        <end position="176"/>
    </location>
</feature>
<evidence type="ECO:0000313" key="2">
    <source>
        <dbReference type="EMBL" id="RYC66740.1"/>
    </source>
</evidence>
<reference evidence="2 3" key="1">
    <citation type="submission" date="2019-01" db="EMBL/GenBank/DDBJ databases">
        <title>Spirosoma flava sp. nov., a propanil-degrading bacterium isolated from herbicide-contaminated soil.</title>
        <authorList>
            <person name="Zhang L."/>
            <person name="Jiang J.-D."/>
        </authorList>
    </citation>
    <scope>NUCLEOTIDE SEQUENCE [LARGE SCALE GENOMIC DNA]</scope>
    <source>
        <strain evidence="2 3">TY50</strain>
    </source>
</reference>